<proteinExistence type="predicted"/>
<dbReference type="InterPro" id="IPR001173">
    <property type="entry name" value="Glyco_trans_2-like"/>
</dbReference>
<evidence type="ECO:0000256" key="1">
    <source>
        <dbReference type="ARBA" id="ARBA00004141"/>
    </source>
</evidence>
<dbReference type="Gene3D" id="3.90.550.10">
    <property type="entry name" value="Spore Coat Polysaccharide Biosynthesis Protein SpsA, Chain A"/>
    <property type="match status" value="1"/>
</dbReference>
<gene>
    <name evidence="8" type="ORF">ACFQ11_29360</name>
</gene>
<evidence type="ECO:0000256" key="2">
    <source>
        <dbReference type="ARBA" id="ARBA00022692"/>
    </source>
</evidence>
<feature type="transmembrane region" description="Helical" evidence="5">
    <location>
        <begin position="288"/>
        <end position="309"/>
    </location>
</feature>
<feature type="transmembrane region" description="Helical" evidence="5">
    <location>
        <begin position="381"/>
        <end position="400"/>
    </location>
</feature>
<evidence type="ECO:0000313" key="9">
    <source>
        <dbReference type="Proteomes" id="UP001596972"/>
    </source>
</evidence>
<feature type="domain" description="Glycosyltransferase 2-like" evidence="6">
    <location>
        <begin position="26"/>
        <end position="185"/>
    </location>
</feature>
<dbReference type="SUPFAM" id="SSF53448">
    <property type="entry name" value="Nucleotide-diphospho-sugar transferases"/>
    <property type="match status" value="1"/>
</dbReference>
<feature type="transmembrane region" description="Helical" evidence="5">
    <location>
        <begin position="315"/>
        <end position="333"/>
    </location>
</feature>
<keyword evidence="3 5" id="KW-1133">Transmembrane helix</keyword>
<dbReference type="InterPro" id="IPR007267">
    <property type="entry name" value="GtrA_DPMS_TM"/>
</dbReference>
<evidence type="ECO:0000256" key="5">
    <source>
        <dbReference type="SAM" id="Phobius"/>
    </source>
</evidence>
<protein>
    <submittedName>
        <fullName evidence="8">Glycosyltransferase</fullName>
        <ecNumber evidence="8">2.4.-.-</ecNumber>
    </submittedName>
</protein>
<comment type="caution">
    <text evidence="8">The sequence shown here is derived from an EMBL/GenBank/DDBJ whole genome shotgun (WGS) entry which is preliminary data.</text>
</comment>
<dbReference type="PANTHER" id="PTHR10859:SF91">
    <property type="entry name" value="DOLICHYL-PHOSPHATE BETA-GLUCOSYLTRANSFERASE"/>
    <property type="match status" value="1"/>
</dbReference>
<keyword evidence="4 5" id="KW-0472">Membrane</keyword>
<keyword evidence="8" id="KW-0808">Transferase</keyword>
<accession>A0ABW3EY64</accession>
<dbReference type="Pfam" id="PF00535">
    <property type="entry name" value="Glycos_transf_2"/>
    <property type="match status" value="1"/>
</dbReference>
<name>A0ABW3EY64_9ACTN</name>
<feature type="transmembrane region" description="Helical" evidence="5">
    <location>
        <begin position="354"/>
        <end position="375"/>
    </location>
</feature>
<keyword evidence="8" id="KW-0328">Glycosyltransferase</keyword>
<dbReference type="GO" id="GO:0016757">
    <property type="term" value="F:glycosyltransferase activity"/>
    <property type="evidence" value="ECO:0007669"/>
    <property type="project" value="UniProtKB-KW"/>
</dbReference>
<dbReference type="InterPro" id="IPR029044">
    <property type="entry name" value="Nucleotide-diphossugar_trans"/>
</dbReference>
<keyword evidence="2 5" id="KW-0812">Transmembrane</keyword>
<evidence type="ECO:0000256" key="4">
    <source>
        <dbReference type="ARBA" id="ARBA00023136"/>
    </source>
</evidence>
<evidence type="ECO:0000259" key="6">
    <source>
        <dbReference type="Pfam" id="PF00535"/>
    </source>
</evidence>
<evidence type="ECO:0000256" key="3">
    <source>
        <dbReference type="ARBA" id="ARBA00022989"/>
    </source>
</evidence>
<comment type="subcellular location">
    <subcellularLocation>
        <location evidence="1">Membrane</location>
        <topology evidence="1">Multi-pass membrane protein</topology>
    </subcellularLocation>
</comment>
<dbReference type="Pfam" id="PF04138">
    <property type="entry name" value="GtrA_DPMS_TM"/>
    <property type="match status" value="1"/>
</dbReference>
<dbReference type="PANTHER" id="PTHR10859">
    <property type="entry name" value="GLYCOSYL TRANSFERASE"/>
    <property type="match status" value="1"/>
</dbReference>
<keyword evidence="9" id="KW-1185">Reference proteome</keyword>
<dbReference type="EC" id="2.4.-.-" evidence="8"/>
<evidence type="ECO:0000259" key="7">
    <source>
        <dbReference type="Pfam" id="PF04138"/>
    </source>
</evidence>
<evidence type="ECO:0000313" key="8">
    <source>
        <dbReference type="EMBL" id="MFD0904524.1"/>
    </source>
</evidence>
<reference evidence="9" key="1">
    <citation type="journal article" date="2019" name="Int. J. Syst. Evol. Microbiol.">
        <title>The Global Catalogue of Microorganisms (GCM) 10K type strain sequencing project: providing services to taxonomists for standard genome sequencing and annotation.</title>
        <authorList>
            <consortium name="The Broad Institute Genomics Platform"/>
            <consortium name="The Broad Institute Genome Sequencing Center for Infectious Disease"/>
            <person name="Wu L."/>
            <person name="Ma J."/>
        </authorList>
    </citation>
    <scope>NUCLEOTIDE SEQUENCE [LARGE SCALE GENOMIC DNA]</scope>
    <source>
        <strain evidence="9">JCM 31202</strain>
    </source>
</reference>
<dbReference type="RefSeq" id="WP_378304466.1">
    <property type="nucleotide sequence ID" value="NZ_JBHTJA010000088.1"/>
</dbReference>
<sequence>MRPPVAPVPDGPAVTGAPRGTATLDIVVPVYNEERALAGCVRTLHSFLSGSFPLSWRITILDNGSTDRTGSIARRLAGELREVHAVRLDTRGKGAAIKAAWRDSPAEIVVYMDADLSTGLDALLPLVAPLVSGHSELAVGSRLSSASRIRRGVKREMFSRAYNALLRYAFGVGFRDAQCGFKAARADTARTLVAGVEDDGWFFDTELLLLAEFNGLRIHEVPVDWVEDVDSRVRVLRTSWDNVRGLIRFVRAMATGRARLPLEPAREPRAAHPDAVLARPRQARLLKVLSFGLIGLVSTLLYVPIYILLRGWWPALLANFGALVLSGLFNTEANRRWTFNRAGVPRIGMHLRATALFTVSFALTTGEALLLHLTAPDAGRLVEVVLLGGSQLSITVFRYIGLDRWVFRRRTG</sequence>
<dbReference type="EMBL" id="JBHTJA010000088">
    <property type="protein sequence ID" value="MFD0904524.1"/>
    <property type="molecule type" value="Genomic_DNA"/>
</dbReference>
<organism evidence="8 9">
    <name type="scientific">Actinomadura sediminis</name>
    <dbReference type="NCBI Taxonomy" id="1038904"/>
    <lineage>
        <taxon>Bacteria</taxon>
        <taxon>Bacillati</taxon>
        <taxon>Actinomycetota</taxon>
        <taxon>Actinomycetes</taxon>
        <taxon>Streptosporangiales</taxon>
        <taxon>Thermomonosporaceae</taxon>
        <taxon>Actinomadura</taxon>
    </lineage>
</organism>
<feature type="domain" description="GtrA/DPMS transmembrane" evidence="7">
    <location>
        <begin position="291"/>
        <end position="407"/>
    </location>
</feature>
<dbReference type="Proteomes" id="UP001596972">
    <property type="component" value="Unassembled WGS sequence"/>
</dbReference>